<protein>
    <submittedName>
        <fullName evidence="2">Uncharacterized protein</fullName>
    </submittedName>
</protein>
<accession>A0A0A9YU66</accession>
<feature type="compositionally biased region" description="Pro residues" evidence="1">
    <location>
        <begin position="407"/>
        <end position="417"/>
    </location>
</feature>
<dbReference type="AlphaFoldDB" id="A0A0A9YU66"/>
<dbReference type="EMBL" id="GBHO01008443">
    <property type="protein sequence ID" value="JAG35161.1"/>
    <property type="molecule type" value="Transcribed_RNA"/>
</dbReference>
<reference evidence="2" key="1">
    <citation type="journal article" date="2014" name="PLoS ONE">
        <title>Transcriptome-Based Identification of ABC Transporters in the Western Tarnished Plant Bug Lygus hesperus.</title>
        <authorList>
            <person name="Hull J.J."/>
            <person name="Chaney K."/>
            <person name="Geib S.M."/>
            <person name="Fabrick J.A."/>
            <person name="Brent C.S."/>
            <person name="Walsh D."/>
            <person name="Lavine L.C."/>
        </authorList>
    </citation>
    <scope>NUCLEOTIDE SEQUENCE</scope>
</reference>
<gene>
    <name evidence="2" type="ORF">CM83_8358</name>
</gene>
<proteinExistence type="predicted"/>
<feature type="compositionally biased region" description="Basic residues" evidence="1">
    <location>
        <begin position="97"/>
        <end position="111"/>
    </location>
</feature>
<feature type="region of interest" description="Disordered" evidence="1">
    <location>
        <begin position="392"/>
        <end position="448"/>
    </location>
</feature>
<organism evidence="2">
    <name type="scientific">Lygus hesperus</name>
    <name type="common">Western plant bug</name>
    <dbReference type="NCBI Taxonomy" id="30085"/>
    <lineage>
        <taxon>Eukaryota</taxon>
        <taxon>Metazoa</taxon>
        <taxon>Ecdysozoa</taxon>
        <taxon>Arthropoda</taxon>
        <taxon>Hexapoda</taxon>
        <taxon>Insecta</taxon>
        <taxon>Pterygota</taxon>
        <taxon>Neoptera</taxon>
        <taxon>Paraneoptera</taxon>
        <taxon>Hemiptera</taxon>
        <taxon>Heteroptera</taxon>
        <taxon>Panheteroptera</taxon>
        <taxon>Cimicomorpha</taxon>
        <taxon>Miridae</taxon>
        <taxon>Mirini</taxon>
        <taxon>Lygus</taxon>
    </lineage>
</organism>
<dbReference type="EMBL" id="GBRD01009560">
    <property type="protein sequence ID" value="JAG56264.1"/>
    <property type="molecule type" value="Transcribed_RNA"/>
</dbReference>
<reference evidence="3" key="3">
    <citation type="submission" date="2014-09" db="EMBL/GenBank/DDBJ databases">
        <authorList>
            <person name="Magalhaes I.L.F."/>
            <person name="Oliveira U."/>
            <person name="Santos F.R."/>
            <person name="Vidigal T.H.D.A."/>
            <person name="Brescovit A.D."/>
            <person name="Santos A.J."/>
        </authorList>
    </citation>
    <scope>NUCLEOTIDE SEQUENCE</scope>
</reference>
<feature type="region of interest" description="Disordered" evidence="1">
    <location>
        <begin position="1"/>
        <end position="122"/>
    </location>
</feature>
<name>A0A0A9YU66_LYGHE</name>
<feature type="compositionally biased region" description="Low complexity" evidence="1">
    <location>
        <begin position="13"/>
        <end position="27"/>
    </location>
</feature>
<evidence type="ECO:0000256" key="1">
    <source>
        <dbReference type="SAM" id="MobiDB-lite"/>
    </source>
</evidence>
<evidence type="ECO:0000313" key="3">
    <source>
        <dbReference type="EMBL" id="JAG56264.1"/>
    </source>
</evidence>
<sequence>MSRSVKFSKKVTSKTTVTTCPTTPGKSILKKPQQYRVGPDGRYLSGPQKGWKAKKLTDIVPQPKPTDECDPSQPAGTVRPRFVPPRPPYTPEELKHREWHRKDTRKMHKLRLPSSGGRGLPRRIGRHEVLPVIGEDTELDEWNLPRDRGQCHYKYPQRPQKPPQEWLDTNFFIDDGGPTDFSKYHRILENYSPQPQAGDSGYCAPPAPRSSPEPIPDLIDWGCEDVGGDEDIPYGPTHPMEELACDPQFYAAAGSMIEGGLMDFMPQVDLPAPMMPTQYQPPGYGPSGGGFATPLSTRRHKMVEWCDQPQVRLYRPDLPPISPYSPYTPQELGYQGLEDDMIGLYSPPQPPSEAELSRLRYTPPPASPPDRPYTGMFEGDWGRIEGMPMPGPRQYSPTGLPRHYGEPCPPAYSPPAYSPYGAPRTPSPAHRLNSSMVRHTSLPDHRLR</sequence>
<feature type="compositionally biased region" description="Basic residues" evidence="1">
    <location>
        <begin position="1"/>
        <end position="12"/>
    </location>
</feature>
<evidence type="ECO:0000313" key="2">
    <source>
        <dbReference type="EMBL" id="JAG35161.1"/>
    </source>
</evidence>
<reference evidence="2" key="2">
    <citation type="submission" date="2014-07" db="EMBL/GenBank/DDBJ databases">
        <authorList>
            <person name="Hull J."/>
        </authorList>
    </citation>
    <scope>NUCLEOTIDE SEQUENCE</scope>
</reference>